<name>A0A5C6NLQ2_9TELE</name>
<dbReference type="Proteomes" id="UP000324091">
    <property type="component" value="Chromosome 2"/>
</dbReference>
<reference evidence="1 2" key="1">
    <citation type="submission" date="2019-04" db="EMBL/GenBank/DDBJ databases">
        <title>Chromosome genome assembly for Takifugu flavidus.</title>
        <authorList>
            <person name="Xiao S."/>
        </authorList>
    </citation>
    <scope>NUCLEOTIDE SEQUENCE [LARGE SCALE GENOMIC DNA]</scope>
    <source>
        <strain evidence="1">HTHZ2018</strain>
        <tissue evidence="1">Muscle</tissue>
    </source>
</reference>
<gene>
    <name evidence="1" type="ORF">D4764_02G0005720</name>
</gene>
<evidence type="ECO:0000313" key="2">
    <source>
        <dbReference type="Proteomes" id="UP000324091"/>
    </source>
</evidence>
<sequence>MASSLAVDESSDIRGDSSLNVTEEFLALRPVHGTTTGQDLYEEVSRCGNEMELPREKLVGWTTDGAPAMCGHRSGLVAKIREKMQEENVTAELTAHHCIIHLESLCAEALNMEHGMFTITHAVNFIRAEGLIQRQFKAFLSQWQTQRGDLPHHTEASCARVMGFEHVMTPVVKIRNSIRSRAKQLRTFKVLLEELPTEYGDLLLHTEIRWLSRGRILLPFLSLLSEIKEFMQSRGEDAALLEDTDWTLDLAFLTFYWETEQFELGAARQRQKVLHFPSVQMVLRDNASACEALD</sequence>
<dbReference type="PANTHER" id="PTHR45913:SF11">
    <property type="entry name" value="EPM2A-INTERACTING PROTEIN 1"/>
    <property type="match status" value="1"/>
</dbReference>
<dbReference type="EMBL" id="RHFK02000012">
    <property type="protein sequence ID" value="TWW67531.1"/>
    <property type="molecule type" value="Genomic_DNA"/>
</dbReference>
<protein>
    <submittedName>
        <fullName evidence="1">Zinc finger BED domain-containing protein 5</fullName>
    </submittedName>
</protein>
<evidence type="ECO:0000313" key="1">
    <source>
        <dbReference type="EMBL" id="TWW67531.1"/>
    </source>
</evidence>
<dbReference type="PANTHER" id="PTHR45913">
    <property type="entry name" value="EPM2A-INTERACTING PROTEIN 1"/>
    <property type="match status" value="1"/>
</dbReference>
<keyword evidence="2" id="KW-1185">Reference proteome</keyword>
<organism evidence="1 2">
    <name type="scientific">Takifugu flavidus</name>
    <name type="common">sansaifugu</name>
    <dbReference type="NCBI Taxonomy" id="433684"/>
    <lineage>
        <taxon>Eukaryota</taxon>
        <taxon>Metazoa</taxon>
        <taxon>Chordata</taxon>
        <taxon>Craniata</taxon>
        <taxon>Vertebrata</taxon>
        <taxon>Euteleostomi</taxon>
        <taxon>Actinopterygii</taxon>
        <taxon>Neopterygii</taxon>
        <taxon>Teleostei</taxon>
        <taxon>Neoteleostei</taxon>
        <taxon>Acanthomorphata</taxon>
        <taxon>Eupercaria</taxon>
        <taxon>Tetraodontiformes</taxon>
        <taxon>Tetradontoidea</taxon>
        <taxon>Tetraodontidae</taxon>
        <taxon>Takifugu</taxon>
    </lineage>
</organism>
<comment type="caution">
    <text evidence="1">The sequence shown here is derived from an EMBL/GenBank/DDBJ whole genome shotgun (WGS) entry which is preliminary data.</text>
</comment>
<proteinExistence type="predicted"/>
<dbReference type="AlphaFoldDB" id="A0A5C6NLQ2"/>
<accession>A0A5C6NLQ2</accession>